<protein>
    <recommendedName>
        <fullName evidence="3">isopentenyl-diphosphate Delta-isomerase</fullName>
        <ecNumber evidence="3">5.3.3.2</ecNumber>
    </recommendedName>
</protein>
<dbReference type="SUPFAM" id="SSF55811">
    <property type="entry name" value="Nudix"/>
    <property type="match status" value="1"/>
</dbReference>
<evidence type="ECO:0000256" key="4">
    <source>
        <dbReference type="ARBA" id="ARBA00023229"/>
    </source>
</evidence>
<dbReference type="PANTHER" id="PTHR10885">
    <property type="entry name" value="ISOPENTENYL-DIPHOSPHATE DELTA-ISOMERASE"/>
    <property type="match status" value="1"/>
</dbReference>
<dbReference type="GO" id="GO:0005737">
    <property type="term" value="C:cytoplasm"/>
    <property type="evidence" value="ECO:0007669"/>
    <property type="project" value="TreeGrafter"/>
</dbReference>
<dbReference type="InterPro" id="IPR000086">
    <property type="entry name" value="NUDIX_hydrolase_dom"/>
</dbReference>
<keyword evidence="6" id="KW-0732">Signal</keyword>
<dbReference type="InterPro" id="IPR011876">
    <property type="entry name" value="IsopentenylPP_isomerase_typ1"/>
</dbReference>
<dbReference type="NCBIfam" id="TIGR02150">
    <property type="entry name" value="IPP_isom_1"/>
    <property type="match status" value="1"/>
</dbReference>
<comment type="similarity">
    <text evidence="2">Belongs to the IPP isomerase type 1 family.</text>
</comment>
<evidence type="ECO:0000313" key="8">
    <source>
        <dbReference type="EMBL" id="AUC67633.1"/>
    </source>
</evidence>
<dbReference type="GO" id="GO:0050992">
    <property type="term" value="P:dimethylallyl diphosphate biosynthetic process"/>
    <property type="evidence" value="ECO:0007669"/>
    <property type="project" value="UniProtKB-UniPathway"/>
</dbReference>
<dbReference type="CDD" id="cd02885">
    <property type="entry name" value="NUDIX_IPP_Isomerase"/>
    <property type="match status" value="1"/>
</dbReference>
<name>A0A4P2PRJ9_9STRA</name>
<evidence type="ECO:0000256" key="3">
    <source>
        <dbReference type="ARBA" id="ARBA00012057"/>
    </source>
</evidence>
<evidence type="ECO:0000256" key="5">
    <source>
        <dbReference type="ARBA" id="ARBA00023235"/>
    </source>
</evidence>
<dbReference type="GO" id="GO:0009240">
    <property type="term" value="P:isopentenyl diphosphate biosynthetic process"/>
    <property type="evidence" value="ECO:0007669"/>
    <property type="project" value="TreeGrafter"/>
</dbReference>
<dbReference type="Pfam" id="PF00293">
    <property type="entry name" value="NUDIX"/>
    <property type="match status" value="1"/>
</dbReference>
<feature type="domain" description="Nudix hydrolase" evidence="7">
    <location>
        <begin position="119"/>
        <end position="292"/>
    </location>
</feature>
<dbReference type="Gene3D" id="3.90.79.10">
    <property type="entry name" value="Nucleoside Triphosphate Pyrophosphohydrolase"/>
    <property type="match status" value="1"/>
</dbReference>
<dbReference type="PANTHER" id="PTHR10885:SF0">
    <property type="entry name" value="ISOPENTENYL-DIPHOSPHATE DELTA-ISOMERASE"/>
    <property type="match status" value="1"/>
</dbReference>
<proteinExistence type="evidence at transcript level"/>
<dbReference type="EC" id="5.3.3.2" evidence="3"/>
<sequence>MITKRINAMPSIVLLICFWFSHETIHTVSAFQFGLPLKHSIQKSNNIFGFNVDKRSIRRNSELQSSEEEYGVGMDQNDMMETDMLIAVDTEDMIIPSDSSNYLSKKKGHTFNEDTPRGVAHRAFSVFLFNSQNKMLLTRRATSKITFPGVWTNTCCSHPLYNMKPDEVDDCSKPGVFPNFPGIKHAAIRKLQHELGISPKEVPHDNFRFLIRFHYWASDTITYGEDAPWGEHEVDYVLFIKHPTETGPSLNINDEEVEEFKYVSIDELKAMMYNTDPENDTSDLLWSPWFKGIMEQKGFEMWENLEESMKVDSKYISKEIPFFDPPKEHQAEYNLQTHDKYTGVLNPNSLIS</sequence>
<accession>A0A4P2PRJ9</accession>
<dbReference type="EMBL" id="KY241473">
    <property type="protein sequence ID" value="AUC67633.1"/>
    <property type="molecule type" value="mRNA"/>
</dbReference>
<feature type="chain" id="PRO_5020231360" description="isopentenyl-diphosphate Delta-isomerase" evidence="6">
    <location>
        <begin position="31"/>
        <end position="352"/>
    </location>
</feature>
<evidence type="ECO:0000256" key="6">
    <source>
        <dbReference type="SAM" id="SignalP"/>
    </source>
</evidence>
<evidence type="ECO:0000259" key="7">
    <source>
        <dbReference type="PROSITE" id="PS51462"/>
    </source>
</evidence>
<reference evidence="8" key="1">
    <citation type="journal article" date="2017" name="Plant J.">
        <title>An exception among diatoms: unique organization of genes involved in isoprenoid biosynthesis in Rhizosolenia setigera CCMP 1694.</title>
        <authorList>
            <person name="Ferriols V.M.E.N."/>
            <person name="Yaginuma-Suzuki R."/>
            <person name="Fukunaga K."/>
            <person name="Kadono T."/>
            <person name="Adachi M."/>
            <person name="Matsunaga S."/>
            <person name="Okada S."/>
        </authorList>
    </citation>
    <scope>NUCLEOTIDE SEQUENCE</scope>
</reference>
<feature type="signal peptide" evidence="6">
    <location>
        <begin position="1"/>
        <end position="30"/>
    </location>
</feature>
<dbReference type="PROSITE" id="PS51462">
    <property type="entry name" value="NUDIX"/>
    <property type="match status" value="1"/>
</dbReference>
<evidence type="ECO:0000256" key="1">
    <source>
        <dbReference type="ARBA" id="ARBA00004826"/>
    </source>
</evidence>
<dbReference type="UniPathway" id="UPA00059">
    <property type="reaction ID" value="UER00104"/>
</dbReference>
<organism evidence="8">
    <name type="scientific">Sundstroemia setigera</name>
    <dbReference type="NCBI Taxonomy" id="3005"/>
    <lineage>
        <taxon>Eukaryota</taxon>
        <taxon>Sar</taxon>
        <taxon>Stramenopiles</taxon>
        <taxon>Ochrophyta</taxon>
        <taxon>Bacillariophyta</taxon>
        <taxon>Coscinodiscophyceae</taxon>
        <taxon>Rhizosoleniophycidae</taxon>
        <taxon>Rhizosoleniales</taxon>
        <taxon>Rhizosoleniaceae</taxon>
        <taxon>Sundstroemia</taxon>
    </lineage>
</organism>
<dbReference type="InterPro" id="IPR015797">
    <property type="entry name" value="NUDIX_hydrolase-like_dom_sf"/>
</dbReference>
<evidence type="ECO:0000256" key="2">
    <source>
        <dbReference type="ARBA" id="ARBA00007579"/>
    </source>
</evidence>
<dbReference type="AlphaFoldDB" id="A0A4P2PRJ9"/>
<dbReference type="GO" id="GO:0004452">
    <property type="term" value="F:isopentenyl-diphosphate delta-isomerase activity"/>
    <property type="evidence" value="ECO:0007669"/>
    <property type="project" value="UniProtKB-EC"/>
</dbReference>
<keyword evidence="5 8" id="KW-0413">Isomerase</keyword>
<keyword evidence="4" id="KW-0414">Isoprene biosynthesis</keyword>
<comment type="pathway">
    <text evidence="1">Isoprenoid biosynthesis; dimethylallyl diphosphate biosynthesis; dimethylallyl diphosphate from isopentenyl diphosphate: step 1/1.</text>
</comment>